<protein>
    <recommendedName>
        <fullName evidence="3">BH0509 family protein</fullName>
    </recommendedName>
</protein>
<proteinExistence type="predicted"/>
<keyword evidence="2" id="KW-1185">Reference proteome</keyword>
<dbReference type="AlphaFoldDB" id="A0A840PQ57"/>
<dbReference type="Proteomes" id="UP000557217">
    <property type="component" value="Unassembled WGS sequence"/>
</dbReference>
<sequence>MNQMSQEEREEMIFICSLMTHYSEEFLSKLSDEELNKIYNKSMGISLEKGE</sequence>
<dbReference type="InterPro" id="IPR049615">
    <property type="entry name" value="BH0509-like"/>
</dbReference>
<evidence type="ECO:0000313" key="2">
    <source>
        <dbReference type="Proteomes" id="UP000557217"/>
    </source>
</evidence>
<organism evidence="1 2">
    <name type="scientific">Ureibacillus thermosphaericus</name>
    <dbReference type="NCBI Taxonomy" id="51173"/>
    <lineage>
        <taxon>Bacteria</taxon>
        <taxon>Bacillati</taxon>
        <taxon>Bacillota</taxon>
        <taxon>Bacilli</taxon>
        <taxon>Bacillales</taxon>
        <taxon>Caryophanaceae</taxon>
        <taxon>Ureibacillus</taxon>
    </lineage>
</organism>
<name>A0A840PQ57_URETH</name>
<evidence type="ECO:0008006" key="3">
    <source>
        <dbReference type="Google" id="ProtNLM"/>
    </source>
</evidence>
<dbReference type="NCBIfam" id="NF033562">
    <property type="entry name" value="BH0509_fam"/>
    <property type="match status" value="1"/>
</dbReference>
<accession>A0A840PQ57</accession>
<reference evidence="1 2" key="1">
    <citation type="submission" date="2020-08" db="EMBL/GenBank/DDBJ databases">
        <title>Genomic Encyclopedia of Type Strains, Phase IV (KMG-IV): sequencing the most valuable type-strain genomes for metagenomic binning, comparative biology and taxonomic classification.</title>
        <authorList>
            <person name="Goeker M."/>
        </authorList>
    </citation>
    <scope>NUCLEOTIDE SEQUENCE [LARGE SCALE GENOMIC DNA]</scope>
    <source>
        <strain evidence="1 2">DSM 10633</strain>
    </source>
</reference>
<gene>
    <name evidence="1" type="ORF">HNR36_001015</name>
</gene>
<dbReference type="EMBL" id="JACHGZ010000008">
    <property type="protein sequence ID" value="MBB5148629.1"/>
    <property type="molecule type" value="Genomic_DNA"/>
</dbReference>
<comment type="caution">
    <text evidence="1">The sequence shown here is derived from an EMBL/GenBank/DDBJ whole genome shotgun (WGS) entry which is preliminary data.</text>
</comment>
<evidence type="ECO:0000313" key="1">
    <source>
        <dbReference type="EMBL" id="MBB5148629.1"/>
    </source>
</evidence>